<proteinExistence type="inferred from homology"/>
<dbReference type="OrthoDB" id="3930934at2"/>
<evidence type="ECO:0000259" key="4">
    <source>
        <dbReference type="Pfam" id="PF08386"/>
    </source>
</evidence>
<sequence length="528" mass="58049">MKRVVGVVAGVAVLVAGIASADGVAVASGARLAPQAVEWAPCPQQPGRAVSADLECATVRVPLDYAEPWGQTIKVAINRIKGKVSRDANHLGTLLVNPGGPGASGRDLTQYVAMALPHDVSERYDIVGFDPRGVGGSEPAVHCVDPEAYYRAPRPDAVPHGPDEERVLLRRAADYANRCGNYWAWLLPYLTTENSARDMDTIRAALGEDQISYLGYSYGTYLGAVYATLFPTRVKRLVLDSSIDPTEVWYESNLKQDRAFEHRHRQFLAWTARNNSVYRLGATPSQTSFAYYAMRDRLRTRPAGGVVGPSELDDVFTVAGYSDRVWPRFAAAWSAYVRHGDVKGLVDLYEKHGKNDAKDENGYAMYLSVQCRDAKWPRDWDRWRADMTRMNRLAPFLTWPNAWFNAPCAFWPVEGGTPVKVKGSRKLPPILMIQSRGDAATPYQGALEMRRHFQRVTMVIDRGGNHGVSLGGNRCVDNHLAAYLRDGTLPPRDVSCAAVPVPQATQPMAAEQQPAGGLLDALGVLLGR</sequence>
<accession>A0A5C4V7V5</accession>
<dbReference type="RefSeq" id="WP_139637449.1">
    <property type="nucleotide sequence ID" value="NZ_CP045572.1"/>
</dbReference>
<dbReference type="InterPro" id="IPR029058">
    <property type="entry name" value="AB_hydrolase_fold"/>
</dbReference>
<evidence type="ECO:0000256" key="1">
    <source>
        <dbReference type="ARBA" id="ARBA00010088"/>
    </source>
</evidence>
<comment type="similarity">
    <text evidence="1">Belongs to the peptidase S33 family.</text>
</comment>
<feature type="domain" description="Peptidase S33 tripeptidyl aminopeptidase-like C-terminal" evidence="4">
    <location>
        <begin position="399"/>
        <end position="496"/>
    </location>
</feature>
<gene>
    <name evidence="5" type="ORF">FH608_045715</name>
</gene>
<keyword evidence="2" id="KW-0732">Signal</keyword>
<dbReference type="Proteomes" id="UP000312512">
    <property type="component" value="Unassembled WGS sequence"/>
</dbReference>
<dbReference type="Pfam" id="PF08386">
    <property type="entry name" value="Abhydrolase_4"/>
    <property type="match status" value="1"/>
</dbReference>
<dbReference type="EMBL" id="VDLX02000027">
    <property type="protein sequence ID" value="KAB8187570.1"/>
    <property type="molecule type" value="Genomic_DNA"/>
</dbReference>
<evidence type="ECO:0000313" key="6">
    <source>
        <dbReference type="Proteomes" id="UP000312512"/>
    </source>
</evidence>
<accession>A0A5P9YMY4</accession>
<dbReference type="PANTHER" id="PTHR43248">
    <property type="entry name" value="2-SUCCINYL-6-HYDROXY-2,4-CYCLOHEXADIENE-1-CARBOXYLATE SYNTHASE"/>
    <property type="match status" value="1"/>
</dbReference>
<keyword evidence="6" id="KW-1185">Reference proteome</keyword>
<evidence type="ECO:0000313" key="5">
    <source>
        <dbReference type="EMBL" id="KAB8187570.1"/>
    </source>
</evidence>
<dbReference type="InterPro" id="IPR051601">
    <property type="entry name" value="Serine_prot/Carboxylest_S33"/>
</dbReference>
<dbReference type="Gene3D" id="3.40.50.1820">
    <property type="entry name" value="alpha/beta hydrolase"/>
    <property type="match status" value="1"/>
</dbReference>
<comment type="caution">
    <text evidence="5">The sequence shown here is derived from an EMBL/GenBank/DDBJ whole genome shotgun (WGS) entry which is preliminary data.</text>
</comment>
<protein>
    <submittedName>
        <fullName evidence="5">Alpha/beta fold hydrolase</fullName>
    </submittedName>
</protein>
<dbReference type="SUPFAM" id="SSF53474">
    <property type="entry name" value="alpha/beta-Hydrolases"/>
    <property type="match status" value="1"/>
</dbReference>
<name>A0A5C4V7V5_9ACTN</name>
<reference evidence="5 6" key="1">
    <citation type="submission" date="2019-10" db="EMBL/GenBank/DDBJ databases">
        <title>Nonomuraea sp. nov., isolated from Phyllanthus amarus.</title>
        <authorList>
            <person name="Klykleung N."/>
            <person name="Tanasupawat S."/>
        </authorList>
    </citation>
    <scope>NUCLEOTIDE SEQUENCE [LARGE SCALE GENOMIC DNA]</scope>
    <source>
        <strain evidence="5 6">PA1-10</strain>
    </source>
</reference>
<keyword evidence="3 5" id="KW-0378">Hydrolase</keyword>
<dbReference type="PANTHER" id="PTHR43248:SF29">
    <property type="entry name" value="TRIPEPTIDYL AMINOPEPTIDASE"/>
    <property type="match status" value="1"/>
</dbReference>
<evidence type="ECO:0000256" key="3">
    <source>
        <dbReference type="ARBA" id="ARBA00022801"/>
    </source>
</evidence>
<evidence type="ECO:0000256" key="2">
    <source>
        <dbReference type="ARBA" id="ARBA00022729"/>
    </source>
</evidence>
<organism evidence="5 6">
    <name type="scientific">Nonomuraea phyllanthi</name>
    <dbReference type="NCBI Taxonomy" id="2219224"/>
    <lineage>
        <taxon>Bacteria</taxon>
        <taxon>Bacillati</taxon>
        <taxon>Actinomycetota</taxon>
        <taxon>Actinomycetes</taxon>
        <taxon>Streptosporangiales</taxon>
        <taxon>Streptosporangiaceae</taxon>
        <taxon>Nonomuraea</taxon>
    </lineage>
</organism>
<dbReference type="AlphaFoldDB" id="A0A5C4V7V5"/>
<dbReference type="GO" id="GO:0016787">
    <property type="term" value="F:hydrolase activity"/>
    <property type="evidence" value="ECO:0007669"/>
    <property type="project" value="UniProtKB-KW"/>
</dbReference>
<dbReference type="InterPro" id="IPR013595">
    <property type="entry name" value="Pept_S33_TAP-like_C"/>
</dbReference>